<evidence type="ECO:0000259" key="4">
    <source>
        <dbReference type="PROSITE" id="PS50009"/>
    </source>
</evidence>
<dbReference type="PANTHER" id="PTHR23113:SF363">
    <property type="entry name" value="PROTEIN SON OF SEVENLESS"/>
    <property type="match status" value="1"/>
</dbReference>
<dbReference type="Proteomes" id="UP000697127">
    <property type="component" value="Unassembled WGS sequence"/>
</dbReference>
<feature type="domain" description="Ras-GEF" evidence="4">
    <location>
        <begin position="1121"/>
        <end position="1387"/>
    </location>
</feature>
<evidence type="ECO:0000259" key="5">
    <source>
        <dbReference type="PROSITE" id="PS50212"/>
    </source>
</evidence>
<dbReference type="GO" id="GO:0005886">
    <property type="term" value="C:plasma membrane"/>
    <property type="evidence" value="ECO:0007669"/>
    <property type="project" value="TreeGrafter"/>
</dbReference>
<dbReference type="SMART" id="SM00229">
    <property type="entry name" value="RasGEFN"/>
    <property type="match status" value="1"/>
</dbReference>
<dbReference type="InterPro" id="IPR001895">
    <property type="entry name" value="RASGEF_cat_dom"/>
</dbReference>
<feature type="domain" description="N-terminal Ras-GEF" evidence="5">
    <location>
        <begin position="85"/>
        <end position="217"/>
    </location>
</feature>
<dbReference type="PANTHER" id="PTHR23113">
    <property type="entry name" value="GUANINE NUCLEOTIDE EXCHANGE FACTOR"/>
    <property type="match status" value="1"/>
</dbReference>
<dbReference type="PROSITE" id="PS50212">
    <property type="entry name" value="RASGEF_NTER"/>
    <property type="match status" value="1"/>
</dbReference>
<accession>A0A9P6WL40</accession>
<evidence type="ECO:0000313" key="7">
    <source>
        <dbReference type="Proteomes" id="UP000697127"/>
    </source>
</evidence>
<protein>
    <submittedName>
        <fullName evidence="6">Guanine nucleotide exchange factor lte1</fullName>
    </submittedName>
</protein>
<organism evidence="6 7">
    <name type="scientific">Pichia californica</name>
    <dbReference type="NCBI Taxonomy" id="460514"/>
    <lineage>
        <taxon>Eukaryota</taxon>
        <taxon>Fungi</taxon>
        <taxon>Dikarya</taxon>
        <taxon>Ascomycota</taxon>
        <taxon>Saccharomycotina</taxon>
        <taxon>Pichiomycetes</taxon>
        <taxon>Pichiales</taxon>
        <taxon>Pichiaceae</taxon>
        <taxon>Pichia</taxon>
    </lineage>
</organism>
<dbReference type="GO" id="GO:0007265">
    <property type="term" value="P:Ras protein signal transduction"/>
    <property type="evidence" value="ECO:0007669"/>
    <property type="project" value="TreeGrafter"/>
</dbReference>
<dbReference type="CDD" id="cd06224">
    <property type="entry name" value="REM"/>
    <property type="match status" value="1"/>
</dbReference>
<feature type="region of interest" description="Disordered" evidence="3">
    <location>
        <begin position="981"/>
        <end position="1004"/>
    </location>
</feature>
<evidence type="ECO:0000256" key="2">
    <source>
        <dbReference type="PROSITE-ProRule" id="PRU00168"/>
    </source>
</evidence>
<dbReference type="SMART" id="SM00147">
    <property type="entry name" value="RasGEF"/>
    <property type="match status" value="1"/>
</dbReference>
<reference evidence="6" key="1">
    <citation type="submission" date="2020-11" db="EMBL/GenBank/DDBJ databases">
        <title>Kefir isolates.</title>
        <authorList>
            <person name="Marcisauskas S."/>
            <person name="Kim Y."/>
            <person name="Blasche S."/>
        </authorList>
    </citation>
    <scope>NUCLEOTIDE SEQUENCE</scope>
    <source>
        <strain evidence="6">Olga-1</strain>
    </source>
</reference>
<dbReference type="GO" id="GO:0005085">
    <property type="term" value="F:guanyl-nucleotide exchange factor activity"/>
    <property type="evidence" value="ECO:0007669"/>
    <property type="project" value="UniProtKB-KW"/>
</dbReference>
<keyword evidence="7" id="KW-1185">Reference proteome</keyword>
<evidence type="ECO:0000313" key="6">
    <source>
        <dbReference type="EMBL" id="KAG0688904.1"/>
    </source>
</evidence>
<dbReference type="InterPro" id="IPR008937">
    <property type="entry name" value="Ras-like_GEF"/>
</dbReference>
<feature type="region of interest" description="Disordered" evidence="3">
    <location>
        <begin position="1"/>
        <end position="34"/>
    </location>
</feature>
<dbReference type="InterPro" id="IPR023578">
    <property type="entry name" value="Ras_GEF_dom_sf"/>
</dbReference>
<evidence type="ECO:0000256" key="3">
    <source>
        <dbReference type="SAM" id="MobiDB-lite"/>
    </source>
</evidence>
<dbReference type="Pfam" id="PF00618">
    <property type="entry name" value="RasGEF_N"/>
    <property type="match status" value="1"/>
</dbReference>
<dbReference type="SUPFAM" id="SSF48366">
    <property type="entry name" value="Ras GEF"/>
    <property type="match status" value="1"/>
</dbReference>
<dbReference type="InterPro" id="IPR036964">
    <property type="entry name" value="RASGEF_cat_dom_sf"/>
</dbReference>
<proteinExistence type="predicted"/>
<dbReference type="Pfam" id="PF00617">
    <property type="entry name" value="RasGEF"/>
    <property type="match status" value="1"/>
</dbReference>
<name>A0A9P6WL40_9ASCO</name>
<dbReference type="EMBL" id="PUHW01000114">
    <property type="protein sequence ID" value="KAG0688904.1"/>
    <property type="molecule type" value="Genomic_DNA"/>
</dbReference>
<dbReference type="Gene3D" id="1.10.840.10">
    <property type="entry name" value="Ras guanine-nucleotide exchange factors catalytic domain"/>
    <property type="match status" value="1"/>
</dbReference>
<sequence length="1397" mass="160841">MSLSSSSLMNDTFTDSELNDNRTTNSIDHSNNQHLTENDIDTDYMKNDSTLDIQQLLLNFKENEPIFDNELLYPTPKESEIVHFKDEKLIQGTVEAIISYVTSPDVLNYQFLVDFFLTFRTYIDSLPLLELLLCRLSWCLKNSLSNDIKKAFTGRLVLVRTFVTIRHWLLNHFQDDFINNQLLRQLFTNTINELSKYEIYVGNDNNNLQSKIIKDLKKNYLTLCSIYWNLNLNIFDIFNNDLLNYNILPYNDLNNSRLSEIALNHLNDPSTRRSTLLYMFDNQSSLNLLNESIKQNNTNTGKTALEFFLDKNSISRHKFNHLNKSDDNSSPFLYPKASLNALEIKKSKSKSSTIDSYSIDQLYSNICNQPISGFISLDPSLSPMLIQEGFTTRGNIEIFEDSKVNNIESLTEEIKKDQPIKPSVNNNYNNNNSNKKAETKTIQKPETKTMKRTHIIKPVPVNNLKSKPKKKGFFKSLFNHHDKENINISAQTNISKSTSTVKKVALTKTTDNNNEKSNIVNLATTYNIIQDLEKNIMIGDNNIDYLEDLVIRDYQIMMQMPSFKQRYSKQIKNSNRKSVLSTAIMDLNYKRESKFDPQDSPSKINKNETYYEGQLEKSINTRLNNSSNDEILNNHDDNNEKSFQTPPDTMNWSESLDNDNSNNDVFIDMGVTNEEIQDVSELDDTSCFNNNEIIRDQKIFGRKGISSLQINRNSLKQEQLLKRGKCNSDSKVLYLFNNNNHQFSQLDIEDDYSRTTANRTTNNRFSVNLIGRNSMISNKSYMTYDSDFSASSRSGFNLKNDVIDEENKLRKKTAISNLRIDNSDNNDLSNHNNINENTSHDINLDINENFTSSILTNNDLDMSNIHVLQELPFYNFMNFGDHSSTNSSGISILPSPTPSQTCYNGLSQTDINELAAIPDEKLNEDPLHYTLSKLRGEKSKPKVIIGLNDVENIESEEEIHRKHAVAIVCQSPVKENVHSNLNSALRNDKYGDDNDSDYDSNEERKLEKQVRDLYISNNNLNESSDMITPNISPYENDKIELNVISTASLCKNSIKRKNSGVVLTRVSSSKLLRDDGERSCFEMQSLLATPKALNLNLQLPNFTVSQVLIDELHIPFIFKYDSEKLAKQMTLIERDIMMEVEWKELINLKWDQPLSPYNSWLRLLLDLTDKTGLQLITLRFNLVNNWIISEILLCKNFTLRVLAITRFIQLAHKCRKIQNYGTLFQIMLALNSEVMKQLKSTWIRIDPGTILRFKELKDLTSPNNNFKNYRDELEKIVPSKGFIPFLPLELSDLTMYSEMPTIISSKVNNNGYGVGNGTGDELDSLDDFEDGPDSSYDLVNFQKFTITGETVKKTLRYIEWSRFYNFETDNEVISKCLYISSLSEEDMEVCLKEIEIV</sequence>
<gene>
    <name evidence="6" type="primary">LTE1</name>
    <name evidence="6" type="ORF">C6P40_000373</name>
</gene>
<evidence type="ECO:0000256" key="1">
    <source>
        <dbReference type="ARBA" id="ARBA00022658"/>
    </source>
</evidence>
<dbReference type="PROSITE" id="PS50009">
    <property type="entry name" value="RASGEF_CAT"/>
    <property type="match status" value="1"/>
</dbReference>
<comment type="caution">
    <text evidence="6">The sequence shown here is derived from an EMBL/GenBank/DDBJ whole genome shotgun (WGS) entry which is preliminary data.</text>
</comment>
<dbReference type="Gene3D" id="1.20.870.10">
    <property type="entry name" value="Son of sevenless (SoS) protein Chain: S domain 1"/>
    <property type="match status" value="1"/>
</dbReference>
<keyword evidence="1 2" id="KW-0344">Guanine-nucleotide releasing factor</keyword>
<feature type="compositionally biased region" description="Low complexity" evidence="3">
    <location>
        <begin position="425"/>
        <end position="434"/>
    </location>
</feature>
<feature type="region of interest" description="Disordered" evidence="3">
    <location>
        <begin position="419"/>
        <end position="441"/>
    </location>
</feature>
<dbReference type="InterPro" id="IPR000651">
    <property type="entry name" value="Ras-like_Gua-exchang_fac_N"/>
</dbReference>